<protein>
    <submittedName>
        <fullName evidence="2">Uncharacterized protein</fullName>
    </submittedName>
</protein>
<reference evidence="2" key="1">
    <citation type="submission" date="2023-03" db="EMBL/GenBank/DDBJ databases">
        <title>Massive genome expansion in bonnet fungi (Mycena s.s.) driven by repeated elements and novel gene families across ecological guilds.</title>
        <authorList>
            <consortium name="Lawrence Berkeley National Laboratory"/>
            <person name="Harder C.B."/>
            <person name="Miyauchi S."/>
            <person name="Viragh M."/>
            <person name="Kuo A."/>
            <person name="Thoen E."/>
            <person name="Andreopoulos B."/>
            <person name="Lu D."/>
            <person name="Skrede I."/>
            <person name="Drula E."/>
            <person name="Henrissat B."/>
            <person name="Morin E."/>
            <person name="Kohler A."/>
            <person name="Barry K."/>
            <person name="LaButti K."/>
            <person name="Morin E."/>
            <person name="Salamov A."/>
            <person name="Lipzen A."/>
            <person name="Mereny Z."/>
            <person name="Hegedus B."/>
            <person name="Baldrian P."/>
            <person name="Stursova M."/>
            <person name="Weitz H."/>
            <person name="Taylor A."/>
            <person name="Grigoriev I.V."/>
            <person name="Nagy L.G."/>
            <person name="Martin F."/>
            <person name="Kauserud H."/>
        </authorList>
    </citation>
    <scope>NUCLEOTIDE SEQUENCE</scope>
    <source>
        <strain evidence="2">9284</strain>
    </source>
</reference>
<evidence type="ECO:0000313" key="3">
    <source>
        <dbReference type="Proteomes" id="UP001221142"/>
    </source>
</evidence>
<feature type="transmembrane region" description="Helical" evidence="1">
    <location>
        <begin position="30"/>
        <end position="54"/>
    </location>
</feature>
<evidence type="ECO:0000256" key="1">
    <source>
        <dbReference type="SAM" id="Phobius"/>
    </source>
</evidence>
<dbReference type="AlphaFoldDB" id="A0AAD7B9M3"/>
<keyword evidence="1" id="KW-1133">Transmembrane helix</keyword>
<keyword evidence="1" id="KW-0472">Membrane</keyword>
<sequence>MTASIPSDIAELTTPRVGSPSSLELLRGPFLQLLGMLMNSGLMGSLIVQVYYYYCTFPNDRGIAKATVYAVLCLEFFRTACRKNPKMLT</sequence>
<organism evidence="2 3">
    <name type="scientific">Roridomyces roridus</name>
    <dbReference type="NCBI Taxonomy" id="1738132"/>
    <lineage>
        <taxon>Eukaryota</taxon>
        <taxon>Fungi</taxon>
        <taxon>Dikarya</taxon>
        <taxon>Basidiomycota</taxon>
        <taxon>Agaricomycotina</taxon>
        <taxon>Agaricomycetes</taxon>
        <taxon>Agaricomycetidae</taxon>
        <taxon>Agaricales</taxon>
        <taxon>Marasmiineae</taxon>
        <taxon>Mycenaceae</taxon>
        <taxon>Roridomyces</taxon>
    </lineage>
</organism>
<comment type="caution">
    <text evidence="2">The sequence shown here is derived from an EMBL/GenBank/DDBJ whole genome shotgun (WGS) entry which is preliminary data.</text>
</comment>
<dbReference type="Proteomes" id="UP001221142">
    <property type="component" value="Unassembled WGS sequence"/>
</dbReference>
<keyword evidence="1" id="KW-0812">Transmembrane</keyword>
<accession>A0AAD7B9M3</accession>
<evidence type="ECO:0000313" key="2">
    <source>
        <dbReference type="EMBL" id="KAJ7614823.1"/>
    </source>
</evidence>
<name>A0AAD7B9M3_9AGAR</name>
<dbReference type="EMBL" id="JARKIF010000025">
    <property type="protein sequence ID" value="KAJ7614823.1"/>
    <property type="molecule type" value="Genomic_DNA"/>
</dbReference>
<keyword evidence="3" id="KW-1185">Reference proteome</keyword>
<gene>
    <name evidence="2" type="ORF">FB45DRAFT_1035624</name>
</gene>
<proteinExistence type="predicted"/>